<reference evidence="1 2" key="1">
    <citation type="submission" date="2020-05" db="EMBL/GenBank/DDBJ databases">
        <title>Identification and distribution of gene clusters putatively required for synthesis of sphingolipid metabolism inhibitors in phylogenetically diverse species of the filamentous fungus Fusarium.</title>
        <authorList>
            <person name="Kim H.-S."/>
            <person name="Busman M."/>
            <person name="Brown D.W."/>
            <person name="Divon H."/>
            <person name="Uhlig S."/>
            <person name="Proctor R.H."/>
        </authorList>
    </citation>
    <scope>NUCLEOTIDE SEQUENCE [LARGE SCALE GENOMIC DNA]</scope>
    <source>
        <strain evidence="1 2">NRRL 66333</strain>
    </source>
</reference>
<evidence type="ECO:0000313" key="1">
    <source>
        <dbReference type="EMBL" id="KAF5611216.1"/>
    </source>
</evidence>
<dbReference type="GeneID" id="59314991"/>
<proteinExistence type="predicted"/>
<gene>
    <name evidence="1" type="ORF">FSUBG_2495</name>
</gene>
<dbReference type="Proteomes" id="UP000547976">
    <property type="component" value="Unassembled WGS sequence"/>
</dbReference>
<comment type="caution">
    <text evidence="1">The sequence shown here is derived from an EMBL/GenBank/DDBJ whole genome shotgun (WGS) entry which is preliminary data.</text>
</comment>
<dbReference type="AlphaFoldDB" id="A0A8H5Q8P2"/>
<keyword evidence="2" id="KW-1185">Reference proteome</keyword>
<sequence length="283" mass="32815">MSDEEMILEADEGLEEGEILEDDEILEEYDIMDWKKPNSRKLAIRERGDGDHNADLAARTLYYHNNTFTTTNSSNMSNQRSPDEEARMIAKIYSTAFYKKVSDLARNTGGTVYDPSMAPPPSPLLKEFCPIPPSSQAPRPDTPDPKQTYIDNSLIPGKTIVNDNWEENLKRIFGETYSGKDWKDLGDMTYKCWMHLRKERNRNRRSERWNMDEIERYGRLSVWGVHDDVIAALIGWPVGVVWTPEEQAHFEAALMDEWKYIHVTPQEAQENVVEREKELSPEQ</sequence>
<dbReference type="OrthoDB" id="5034114at2759"/>
<name>A0A8H5Q8P2_GIBSU</name>
<protein>
    <submittedName>
        <fullName evidence="1">Uncharacterized protein</fullName>
    </submittedName>
</protein>
<dbReference type="RefSeq" id="XP_036542013.1">
    <property type="nucleotide sequence ID" value="XM_036680273.1"/>
</dbReference>
<dbReference type="EMBL" id="JAAOAV010000021">
    <property type="protein sequence ID" value="KAF5611216.1"/>
    <property type="molecule type" value="Genomic_DNA"/>
</dbReference>
<organism evidence="1 2">
    <name type="scientific">Gibberella subglutinans</name>
    <name type="common">Fusarium subglutinans</name>
    <dbReference type="NCBI Taxonomy" id="42677"/>
    <lineage>
        <taxon>Eukaryota</taxon>
        <taxon>Fungi</taxon>
        <taxon>Dikarya</taxon>
        <taxon>Ascomycota</taxon>
        <taxon>Pezizomycotina</taxon>
        <taxon>Sordariomycetes</taxon>
        <taxon>Hypocreomycetidae</taxon>
        <taxon>Hypocreales</taxon>
        <taxon>Nectriaceae</taxon>
        <taxon>Fusarium</taxon>
        <taxon>Fusarium fujikuroi species complex</taxon>
    </lineage>
</organism>
<accession>A0A8H5Q8P2</accession>
<evidence type="ECO:0000313" key="2">
    <source>
        <dbReference type="Proteomes" id="UP000547976"/>
    </source>
</evidence>